<evidence type="ECO:0000313" key="3">
    <source>
        <dbReference type="Proteomes" id="UP000707356"/>
    </source>
</evidence>
<dbReference type="EMBL" id="JAHHHV010000017">
    <property type="protein sequence ID" value="MBW4464644.1"/>
    <property type="molecule type" value="Genomic_DNA"/>
</dbReference>
<keyword evidence="1" id="KW-1133">Transmembrane helix</keyword>
<protein>
    <submittedName>
        <fullName evidence="2">Uncharacterized protein</fullName>
    </submittedName>
</protein>
<feature type="transmembrane region" description="Helical" evidence="1">
    <location>
        <begin position="48"/>
        <end position="73"/>
    </location>
</feature>
<evidence type="ECO:0000313" key="2">
    <source>
        <dbReference type="EMBL" id="MBW4464644.1"/>
    </source>
</evidence>
<sequence length="79" mass="8865">MIGKPPDPTRMLRAAGLLVKYYLLAWFCFTVLCLMLIGLGAFHLLSVLLMTLGLLLARLAIFLFCFVAVAAIAEAWKYW</sequence>
<reference evidence="2" key="2">
    <citation type="journal article" date="2022" name="Microbiol. Resour. Announc.">
        <title>Metagenome Sequencing to Explore Phylogenomics of Terrestrial Cyanobacteria.</title>
        <authorList>
            <person name="Ward R.D."/>
            <person name="Stajich J.E."/>
            <person name="Johansen J.R."/>
            <person name="Huntemann M."/>
            <person name="Clum A."/>
            <person name="Foster B."/>
            <person name="Foster B."/>
            <person name="Roux S."/>
            <person name="Palaniappan K."/>
            <person name="Varghese N."/>
            <person name="Mukherjee S."/>
            <person name="Reddy T.B.K."/>
            <person name="Daum C."/>
            <person name="Copeland A."/>
            <person name="Chen I.A."/>
            <person name="Ivanova N.N."/>
            <person name="Kyrpides N.C."/>
            <person name="Shapiro N."/>
            <person name="Eloe-Fadrosh E.A."/>
            <person name="Pietrasiak N."/>
        </authorList>
    </citation>
    <scope>NUCLEOTIDE SEQUENCE</scope>
    <source>
        <strain evidence="2">GSE-TBD4-15B</strain>
    </source>
</reference>
<comment type="caution">
    <text evidence="2">The sequence shown here is derived from an EMBL/GenBank/DDBJ whole genome shotgun (WGS) entry which is preliminary data.</text>
</comment>
<reference evidence="2" key="1">
    <citation type="submission" date="2021-05" db="EMBL/GenBank/DDBJ databases">
        <authorList>
            <person name="Pietrasiak N."/>
            <person name="Ward R."/>
            <person name="Stajich J.E."/>
            <person name="Kurbessoian T."/>
        </authorList>
    </citation>
    <scope>NUCLEOTIDE SEQUENCE</scope>
    <source>
        <strain evidence="2">GSE-TBD4-15B</strain>
    </source>
</reference>
<accession>A0A951P8D9</accession>
<name>A0A951P8D9_9CYAN</name>
<evidence type="ECO:0000256" key="1">
    <source>
        <dbReference type="SAM" id="Phobius"/>
    </source>
</evidence>
<organism evidence="2 3">
    <name type="scientific">Pegethrix bostrychoides GSE-TBD4-15B</name>
    <dbReference type="NCBI Taxonomy" id="2839662"/>
    <lineage>
        <taxon>Bacteria</taxon>
        <taxon>Bacillati</taxon>
        <taxon>Cyanobacteriota</taxon>
        <taxon>Cyanophyceae</taxon>
        <taxon>Oculatellales</taxon>
        <taxon>Oculatellaceae</taxon>
        <taxon>Pegethrix</taxon>
    </lineage>
</organism>
<proteinExistence type="predicted"/>
<keyword evidence="1" id="KW-0472">Membrane</keyword>
<gene>
    <name evidence="2" type="ORF">KME07_04290</name>
</gene>
<keyword evidence="1" id="KW-0812">Transmembrane</keyword>
<feature type="transmembrane region" description="Helical" evidence="1">
    <location>
        <begin position="21"/>
        <end position="42"/>
    </location>
</feature>
<dbReference type="Proteomes" id="UP000707356">
    <property type="component" value="Unassembled WGS sequence"/>
</dbReference>
<dbReference type="AlphaFoldDB" id="A0A951P8D9"/>